<keyword evidence="2" id="KW-1185">Reference proteome</keyword>
<gene>
    <name evidence="1" type="ORF">T02_7303</name>
</gene>
<dbReference type="AlphaFoldDB" id="A0A0V1KHK4"/>
<feature type="non-terminal residue" evidence="1">
    <location>
        <position position="56"/>
    </location>
</feature>
<comment type="caution">
    <text evidence="1">The sequence shown here is derived from an EMBL/GenBank/DDBJ whole genome shotgun (WGS) entry which is preliminary data.</text>
</comment>
<proteinExistence type="predicted"/>
<sequence length="56" mass="6159">LLSVRKQQLRNASCTLVFLNGKQWNSNQKVKRSASCHISATTPVVSCRKGVKVKCG</sequence>
<evidence type="ECO:0000313" key="1">
    <source>
        <dbReference type="EMBL" id="KRZ46763.1"/>
    </source>
</evidence>
<organism evidence="1 2">
    <name type="scientific">Trichinella nativa</name>
    <dbReference type="NCBI Taxonomy" id="6335"/>
    <lineage>
        <taxon>Eukaryota</taxon>
        <taxon>Metazoa</taxon>
        <taxon>Ecdysozoa</taxon>
        <taxon>Nematoda</taxon>
        <taxon>Enoplea</taxon>
        <taxon>Dorylaimia</taxon>
        <taxon>Trichinellida</taxon>
        <taxon>Trichinellidae</taxon>
        <taxon>Trichinella</taxon>
    </lineage>
</organism>
<feature type="non-terminal residue" evidence="1">
    <location>
        <position position="1"/>
    </location>
</feature>
<dbReference type="Proteomes" id="UP000054721">
    <property type="component" value="Unassembled WGS sequence"/>
</dbReference>
<protein>
    <submittedName>
        <fullName evidence="1">Uncharacterized protein</fullName>
    </submittedName>
</protein>
<reference evidence="1 2" key="1">
    <citation type="submission" date="2015-05" db="EMBL/GenBank/DDBJ databases">
        <title>Evolution of Trichinella species and genotypes.</title>
        <authorList>
            <person name="Korhonen P.K."/>
            <person name="Edoardo P."/>
            <person name="Giuseppe L.R."/>
            <person name="Gasser R.B."/>
        </authorList>
    </citation>
    <scope>NUCLEOTIDE SEQUENCE [LARGE SCALE GENOMIC DNA]</scope>
    <source>
        <strain evidence="1">ISS10</strain>
    </source>
</reference>
<dbReference type="EMBL" id="JYDW01002285">
    <property type="protein sequence ID" value="KRZ46763.1"/>
    <property type="molecule type" value="Genomic_DNA"/>
</dbReference>
<name>A0A0V1KHK4_9BILA</name>
<evidence type="ECO:0000313" key="2">
    <source>
        <dbReference type="Proteomes" id="UP000054721"/>
    </source>
</evidence>
<accession>A0A0V1KHK4</accession>